<dbReference type="InterPro" id="IPR008271">
    <property type="entry name" value="Ser/Thr_kinase_AS"/>
</dbReference>
<evidence type="ECO:0000256" key="6">
    <source>
        <dbReference type="ARBA" id="ARBA00022737"/>
    </source>
</evidence>
<evidence type="ECO:0000256" key="13">
    <source>
        <dbReference type="ARBA" id="ARBA00023180"/>
    </source>
</evidence>
<sequence length="671" mass="74100">MIPLSNYFFLFTLSLLSLLISTSIAATPTHLITECPNSTATYTPNSTYAANLAAVFASLSSNATAPNGFHNSTAGRAPPDASFGLFLCRGDVSPAVCQDCVTFASTDVVERCPRQKRVSVWYDECMLRYSNQSIFAVPEQSWWGILRNTQNVTEVSRFEEVLSEVLGDIANRASIGGLGKKFATREANISSFQTLYALAQCTPDITTSQCNTCLRAAISNFPSCCAGNLGARVLVPSCNIRYENYPFYNATASVAPPPPVVPPPPPPPTTTTTTTTGNGGLSSQVLIAIIVPICVAVLLFIVGFCWLRRRATKKYESVREDTVGDDITTVQSLQYDLSTLQAATNNFSEENKIGEGGFGPVYKATLSNGEVVAVKRLSRSSGQGAQEFKNEVVLVAKLQHRNLVRLLGFCLEGEENILIYEFVPNKSLEKFLFDPQEREKLDWSRRYKIIEGVARGMLYLHEDSRLRIIHRDLKASNILLDGDMNAKISDFGMARIFGVDQMEGNTSRVVGTFGYMSPEYAMRGQFSVKSDVFSFGVLVLEIISGKKNSGFDQSDYEDLLSYAWNLWRDERPVDLMDPILEGTYSRNEVIRCIHIALLCVQDDPDNRPTMATVCVMLNSYSVTLSLPQRPAFSTRSRTGANPPKFLEWDESTSKSMPVSVNDVSITELDPR</sequence>
<keyword evidence="9" id="KW-0067">ATP-binding</keyword>
<keyword evidence="6" id="KW-0677">Repeat</keyword>
<evidence type="ECO:0000256" key="5">
    <source>
        <dbReference type="ARBA" id="ARBA00022729"/>
    </source>
</evidence>
<dbReference type="GO" id="GO:0042742">
    <property type="term" value="P:defense response to bacterium"/>
    <property type="evidence" value="ECO:0007669"/>
    <property type="project" value="UniProtKB-ARBA"/>
</dbReference>
<dbReference type="Gene3D" id="3.30.430.20">
    <property type="entry name" value="Gnk2 domain, C-X8-C-X2-C motif"/>
    <property type="match status" value="2"/>
</dbReference>
<keyword evidence="12 19" id="KW-0675">Receptor</keyword>
<keyword evidence="2" id="KW-0723">Serine/threonine-protein kinase</keyword>
<feature type="transmembrane region" description="Helical" evidence="15">
    <location>
        <begin position="285"/>
        <end position="307"/>
    </location>
</feature>
<evidence type="ECO:0000256" key="1">
    <source>
        <dbReference type="ARBA" id="ARBA00004167"/>
    </source>
</evidence>
<evidence type="ECO:0000313" key="19">
    <source>
        <dbReference type="EMBL" id="GFZ03186.1"/>
    </source>
</evidence>
<dbReference type="InterPro" id="IPR001245">
    <property type="entry name" value="Ser-Thr/Tyr_kinase_cat_dom"/>
</dbReference>
<dbReference type="FunFam" id="3.30.200.20:FF:000727">
    <property type="entry name" value="Cysteine-rich RLK (RECEPTOR-like protein kinase) 23"/>
    <property type="match status" value="1"/>
</dbReference>
<dbReference type="GO" id="GO:0009751">
    <property type="term" value="P:response to salicylic acid"/>
    <property type="evidence" value="ECO:0007669"/>
    <property type="project" value="UniProtKB-ARBA"/>
</dbReference>
<dbReference type="EMBL" id="BJWL01000015">
    <property type="protein sequence ID" value="GFZ03186.1"/>
    <property type="molecule type" value="Genomic_DNA"/>
</dbReference>
<reference evidence="19 20" key="1">
    <citation type="submission" date="2019-07" db="EMBL/GenBank/DDBJ databases">
        <title>De Novo Assembly of kiwifruit Actinidia rufa.</title>
        <authorList>
            <person name="Sugita-Konishi S."/>
            <person name="Sato K."/>
            <person name="Mori E."/>
            <person name="Abe Y."/>
            <person name="Kisaki G."/>
            <person name="Hamano K."/>
            <person name="Suezawa K."/>
            <person name="Otani M."/>
            <person name="Fukuda T."/>
            <person name="Manabe T."/>
            <person name="Gomi K."/>
            <person name="Tabuchi M."/>
            <person name="Akimitsu K."/>
            <person name="Kataoka I."/>
        </authorList>
    </citation>
    <scope>NUCLEOTIDE SEQUENCE [LARGE SCALE GENOMIC DNA]</scope>
    <source>
        <strain evidence="20">cv. Fuchu</strain>
    </source>
</reference>
<feature type="domain" description="Gnk2-homologous" evidence="18">
    <location>
        <begin position="140"/>
        <end position="247"/>
    </location>
</feature>
<evidence type="ECO:0000256" key="12">
    <source>
        <dbReference type="ARBA" id="ARBA00023170"/>
    </source>
</evidence>
<comment type="subcellular location">
    <subcellularLocation>
        <location evidence="1">Membrane</location>
        <topology evidence="1">Single-pass membrane protein</topology>
    </subcellularLocation>
</comment>
<dbReference type="SUPFAM" id="SSF56112">
    <property type="entry name" value="Protein kinase-like (PK-like)"/>
    <property type="match status" value="1"/>
</dbReference>
<dbReference type="Pfam" id="PF01657">
    <property type="entry name" value="Stress-antifung"/>
    <property type="match status" value="2"/>
</dbReference>
<evidence type="ECO:0000256" key="16">
    <source>
        <dbReference type="SAM" id="SignalP"/>
    </source>
</evidence>
<keyword evidence="7" id="KW-0547">Nucleotide-binding</keyword>
<dbReference type="OrthoDB" id="688481at2759"/>
<keyword evidence="5 16" id="KW-0732">Signal</keyword>
<dbReference type="Pfam" id="PF07714">
    <property type="entry name" value="PK_Tyr_Ser-Thr"/>
    <property type="match status" value="1"/>
</dbReference>
<feature type="chain" id="PRO_5029859840" evidence="16">
    <location>
        <begin position="26"/>
        <end position="671"/>
    </location>
</feature>
<name>A0A7J0FWY4_9ERIC</name>
<evidence type="ECO:0000259" key="17">
    <source>
        <dbReference type="PROSITE" id="PS50011"/>
    </source>
</evidence>
<dbReference type="CDD" id="cd14066">
    <property type="entry name" value="STKc_IRAK"/>
    <property type="match status" value="1"/>
</dbReference>
<dbReference type="FunFam" id="1.10.510.10:FF:000129">
    <property type="entry name" value="cysteine-rich receptor-like protein kinase 10"/>
    <property type="match status" value="1"/>
</dbReference>
<dbReference type="PROSITE" id="PS50011">
    <property type="entry name" value="PROTEIN_KINASE_DOM"/>
    <property type="match status" value="1"/>
</dbReference>
<feature type="domain" description="Protein kinase" evidence="17">
    <location>
        <begin position="347"/>
        <end position="632"/>
    </location>
</feature>
<dbReference type="InterPro" id="IPR000719">
    <property type="entry name" value="Prot_kinase_dom"/>
</dbReference>
<keyword evidence="4 15" id="KW-0812">Transmembrane</keyword>
<evidence type="ECO:0000256" key="8">
    <source>
        <dbReference type="ARBA" id="ARBA00022777"/>
    </source>
</evidence>
<protein>
    <submittedName>
        <fullName evidence="19">Cysteine-rich RLK (RECEPTOR-like protein kinase) 34</fullName>
    </submittedName>
</protein>
<dbReference type="PANTHER" id="PTHR27002:SF1050">
    <property type="entry name" value="CYSTEINE-RICH RECEPTOR-LIKE PROTEIN KINASE 5"/>
    <property type="match status" value="1"/>
</dbReference>
<dbReference type="InterPro" id="IPR011009">
    <property type="entry name" value="Kinase-like_dom_sf"/>
</dbReference>
<evidence type="ECO:0000256" key="3">
    <source>
        <dbReference type="ARBA" id="ARBA00022679"/>
    </source>
</evidence>
<evidence type="ECO:0000256" key="2">
    <source>
        <dbReference type="ARBA" id="ARBA00022527"/>
    </source>
</evidence>
<dbReference type="InterPro" id="IPR002902">
    <property type="entry name" value="GNK2"/>
</dbReference>
<dbReference type="FunFam" id="3.30.430.20:FF:000002">
    <property type="entry name" value="Cysteine-rich receptor-like protein kinase 10"/>
    <property type="match status" value="1"/>
</dbReference>
<evidence type="ECO:0000256" key="15">
    <source>
        <dbReference type="SAM" id="Phobius"/>
    </source>
</evidence>
<dbReference type="Gene3D" id="3.30.200.20">
    <property type="entry name" value="Phosphorylase Kinase, domain 1"/>
    <property type="match status" value="1"/>
</dbReference>
<organism evidence="19 20">
    <name type="scientific">Actinidia rufa</name>
    <dbReference type="NCBI Taxonomy" id="165716"/>
    <lineage>
        <taxon>Eukaryota</taxon>
        <taxon>Viridiplantae</taxon>
        <taxon>Streptophyta</taxon>
        <taxon>Embryophyta</taxon>
        <taxon>Tracheophyta</taxon>
        <taxon>Spermatophyta</taxon>
        <taxon>Magnoliopsida</taxon>
        <taxon>eudicotyledons</taxon>
        <taxon>Gunneridae</taxon>
        <taxon>Pentapetalae</taxon>
        <taxon>asterids</taxon>
        <taxon>Ericales</taxon>
        <taxon>Actinidiaceae</taxon>
        <taxon>Actinidia</taxon>
    </lineage>
</organism>
<keyword evidence="3" id="KW-0808">Transferase</keyword>
<evidence type="ECO:0000313" key="20">
    <source>
        <dbReference type="Proteomes" id="UP000585474"/>
    </source>
</evidence>
<dbReference type="SMART" id="SM00220">
    <property type="entry name" value="S_TKc"/>
    <property type="match status" value="1"/>
</dbReference>
<dbReference type="FunFam" id="3.30.430.20:FF:000003">
    <property type="entry name" value="Cysteine-rich RLK (RECEPTOR-like protein kinase) 10"/>
    <property type="match status" value="1"/>
</dbReference>
<gene>
    <name evidence="19" type="ORF">Acr_15g0017940</name>
</gene>
<feature type="domain" description="Gnk2-homologous" evidence="18">
    <location>
        <begin position="30"/>
        <end position="134"/>
    </location>
</feature>
<feature type="region of interest" description="Disordered" evidence="14">
    <location>
        <begin position="258"/>
        <end position="277"/>
    </location>
</feature>
<keyword evidence="11 15" id="KW-0472">Membrane</keyword>
<evidence type="ECO:0000256" key="10">
    <source>
        <dbReference type="ARBA" id="ARBA00022989"/>
    </source>
</evidence>
<keyword evidence="20" id="KW-1185">Reference proteome</keyword>
<accession>A0A7J0FWY4</accession>
<dbReference type="PROSITE" id="PS00108">
    <property type="entry name" value="PROTEIN_KINASE_ST"/>
    <property type="match status" value="1"/>
</dbReference>
<dbReference type="GO" id="GO:0005524">
    <property type="term" value="F:ATP binding"/>
    <property type="evidence" value="ECO:0007669"/>
    <property type="project" value="UniProtKB-KW"/>
</dbReference>
<dbReference type="GO" id="GO:0005886">
    <property type="term" value="C:plasma membrane"/>
    <property type="evidence" value="ECO:0007669"/>
    <property type="project" value="TreeGrafter"/>
</dbReference>
<dbReference type="PROSITE" id="PS51473">
    <property type="entry name" value="GNK2"/>
    <property type="match status" value="2"/>
</dbReference>
<evidence type="ECO:0000259" key="18">
    <source>
        <dbReference type="PROSITE" id="PS51473"/>
    </source>
</evidence>
<feature type="signal peptide" evidence="16">
    <location>
        <begin position="1"/>
        <end position="25"/>
    </location>
</feature>
<evidence type="ECO:0000256" key="9">
    <source>
        <dbReference type="ARBA" id="ARBA00022840"/>
    </source>
</evidence>
<evidence type="ECO:0000256" key="7">
    <source>
        <dbReference type="ARBA" id="ARBA00022741"/>
    </source>
</evidence>
<dbReference type="PANTHER" id="PTHR27002">
    <property type="entry name" value="RECEPTOR-LIKE SERINE/THREONINE-PROTEIN KINASE SD1-8"/>
    <property type="match status" value="1"/>
</dbReference>
<dbReference type="Gene3D" id="1.10.510.10">
    <property type="entry name" value="Transferase(Phosphotransferase) domain 1"/>
    <property type="match status" value="1"/>
</dbReference>
<evidence type="ECO:0000256" key="11">
    <source>
        <dbReference type="ARBA" id="ARBA00023136"/>
    </source>
</evidence>
<proteinExistence type="predicted"/>
<comment type="caution">
    <text evidence="19">The sequence shown here is derived from an EMBL/GenBank/DDBJ whole genome shotgun (WGS) entry which is preliminary data.</text>
</comment>
<dbReference type="Proteomes" id="UP000585474">
    <property type="component" value="Unassembled WGS sequence"/>
</dbReference>
<keyword evidence="13" id="KW-0325">Glycoprotein</keyword>
<dbReference type="InterPro" id="IPR038408">
    <property type="entry name" value="GNK2_sf"/>
</dbReference>
<evidence type="ECO:0000256" key="14">
    <source>
        <dbReference type="SAM" id="MobiDB-lite"/>
    </source>
</evidence>
<dbReference type="GO" id="GO:0004674">
    <property type="term" value="F:protein serine/threonine kinase activity"/>
    <property type="evidence" value="ECO:0007669"/>
    <property type="project" value="UniProtKB-KW"/>
</dbReference>
<dbReference type="AlphaFoldDB" id="A0A7J0FWY4"/>
<evidence type="ECO:0000256" key="4">
    <source>
        <dbReference type="ARBA" id="ARBA00022692"/>
    </source>
</evidence>
<feature type="compositionally biased region" description="Pro residues" evidence="14">
    <location>
        <begin position="258"/>
        <end position="269"/>
    </location>
</feature>
<keyword evidence="8 19" id="KW-0418">Kinase</keyword>
<keyword evidence="10 15" id="KW-1133">Transmembrane helix</keyword>
<dbReference type="CDD" id="cd23509">
    <property type="entry name" value="Gnk2-like"/>
    <property type="match status" value="2"/>
</dbReference>